<organism evidence="2">
    <name type="scientific">uncultured Rubrobacteraceae bacterium</name>
    <dbReference type="NCBI Taxonomy" id="349277"/>
    <lineage>
        <taxon>Bacteria</taxon>
        <taxon>Bacillati</taxon>
        <taxon>Actinomycetota</taxon>
        <taxon>Rubrobacteria</taxon>
        <taxon>Rubrobacterales</taxon>
        <taxon>Rubrobacteraceae</taxon>
        <taxon>environmental samples</taxon>
    </lineage>
</organism>
<name>A0A6J4QYT3_9ACTN</name>
<dbReference type="EMBL" id="CADCVG010000070">
    <property type="protein sequence ID" value="CAA9456320.1"/>
    <property type="molecule type" value="Genomic_DNA"/>
</dbReference>
<feature type="non-terminal residue" evidence="2">
    <location>
        <position position="231"/>
    </location>
</feature>
<accession>A0A6J4QYT3</accession>
<feature type="compositionally biased region" description="Basic residues" evidence="1">
    <location>
        <begin position="209"/>
        <end position="219"/>
    </location>
</feature>
<dbReference type="AlphaFoldDB" id="A0A6J4QYT3"/>
<feature type="compositionally biased region" description="Basic residues" evidence="1">
    <location>
        <begin position="151"/>
        <end position="172"/>
    </location>
</feature>
<reference evidence="2" key="1">
    <citation type="submission" date="2020-02" db="EMBL/GenBank/DDBJ databases">
        <authorList>
            <person name="Meier V. D."/>
        </authorList>
    </citation>
    <scope>NUCLEOTIDE SEQUENCE</scope>
    <source>
        <strain evidence="2">AVDCRST_MAG14</strain>
    </source>
</reference>
<proteinExistence type="predicted"/>
<evidence type="ECO:0000313" key="2">
    <source>
        <dbReference type="EMBL" id="CAA9456320.1"/>
    </source>
</evidence>
<feature type="compositionally biased region" description="Basic and acidic residues" evidence="1">
    <location>
        <begin position="173"/>
        <end position="186"/>
    </location>
</feature>
<feature type="non-terminal residue" evidence="2">
    <location>
        <position position="1"/>
    </location>
</feature>
<sequence>VEAGRGQGRILARVRGGRRPVRDHAHCGEHNGGEARRFLGARAAGRRRCLSGELHMRGRVDGGLRVSDGAACDLARVLVQPARRGRHLPRADPPGRPVLAGPAGLRDHPGLHMASPRRLLPRLPHRRVRQLLHPREIEGRHERTLALEPHHRLHPRRPGPRFARLRLPRLRRDHPSGRHDLRDNRPVARQVSLRSPSHAADLRRSQPSKAHRGYRHLRSRHELQPAAGRQV</sequence>
<evidence type="ECO:0000256" key="1">
    <source>
        <dbReference type="SAM" id="MobiDB-lite"/>
    </source>
</evidence>
<feature type="compositionally biased region" description="Basic and acidic residues" evidence="1">
    <location>
        <begin position="140"/>
        <end position="150"/>
    </location>
</feature>
<gene>
    <name evidence="2" type="ORF">AVDCRST_MAG14-1665</name>
</gene>
<protein>
    <submittedName>
        <fullName evidence="2">PreQ0 transporter YhhQ</fullName>
    </submittedName>
</protein>
<feature type="region of interest" description="Disordered" evidence="1">
    <location>
        <begin position="140"/>
        <end position="231"/>
    </location>
</feature>